<keyword evidence="11" id="KW-0282">Flagellum</keyword>
<keyword evidence="4 10" id="KW-1003">Cell membrane</keyword>
<keyword evidence="11" id="KW-0969">Cilium</keyword>
<dbReference type="PANTHER" id="PTHR35091">
    <property type="entry name" value="FLAGELLAR PROTEIN FLIL"/>
    <property type="match status" value="1"/>
</dbReference>
<keyword evidence="11" id="KW-0966">Cell projection</keyword>
<organism evidence="11 12">
    <name type="scientific">Nocardioides anomalus</name>
    <dbReference type="NCBI Taxonomy" id="2712223"/>
    <lineage>
        <taxon>Bacteria</taxon>
        <taxon>Bacillati</taxon>
        <taxon>Actinomycetota</taxon>
        <taxon>Actinomycetes</taxon>
        <taxon>Propionibacteriales</taxon>
        <taxon>Nocardioidaceae</taxon>
        <taxon>Nocardioides</taxon>
    </lineage>
</organism>
<evidence type="ECO:0000256" key="4">
    <source>
        <dbReference type="ARBA" id="ARBA00022475"/>
    </source>
</evidence>
<evidence type="ECO:0000256" key="5">
    <source>
        <dbReference type="ARBA" id="ARBA00022500"/>
    </source>
</evidence>
<comment type="function">
    <text evidence="1 10">Controls the rotational direction of flagella during chemotaxis.</text>
</comment>
<sequence length="141" mass="15293">MSTAEAEAVEEAKGGKKKLLIIVLVLVLGAAAAWWFLLRSPAGAKDEPEPGEVVALDPIQVNLAEGHYLSVGIALQTVKGAEELDGSKALDAVIELYSGLDQSELVKPKGRQKLKAELRKELAHLYHDEVMDVYLTQFVTQ</sequence>
<dbReference type="GO" id="GO:0009425">
    <property type="term" value="C:bacterial-type flagellum basal body"/>
    <property type="evidence" value="ECO:0007669"/>
    <property type="project" value="InterPro"/>
</dbReference>
<evidence type="ECO:0000256" key="1">
    <source>
        <dbReference type="ARBA" id="ARBA00002254"/>
    </source>
</evidence>
<evidence type="ECO:0000256" key="6">
    <source>
        <dbReference type="ARBA" id="ARBA00022692"/>
    </source>
</evidence>
<dbReference type="GO" id="GO:0005886">
    <property type="term" value="C:plasma membrane"/>
    <property type="evidence" value="ECO:0007669"/>
    <property type="project" value="UniProtKB-SubCell"/>
</dbReference>
<dbReference type="GO" id="GO:0071978">
    <property type="term" value="P:bacterial-type flagellum-dependent swarming motility"/>
    <property type="evidence" value="ECO:0007669"/>
    <property type="project" value="TreeGrafter"/>
</dbReference>
<keyword evidence="7 10" id="KW-0283">Flagellar rotation</keyword>
<dbReference type="PANTHER" id="PTHR35091:SF2">
    <property type="entry name" value="FLAGELLAR PROTEIN FLIL"/>
    <property type="match status" value="1"/>
</dbReference>
<reference evidence="11 12" key="1">
    <citation type="submission" date="2020-02" db="EMBL/GenBank/DDBJ databases">
        <title>Full genome sequence of Nocardioides sp. R-3366.</title>
        <authorList>
            <person name="Im W.-T."/>
        </authorList>
    </citation>
    <scope>NUCLEOTIDE SEQUENCE [LARGE SCALE GENOMIC DNA]</scope>
    <source>
        <strain evidence="11 12">R-3366</strain>
    </source>
</reference>
<dbReference type="EMBL" id="CP049257">
    <property type="protein sequence ID" value="QIG42456.1"/>
    <property type="molecule type" value="Genomic_DNA"/>
</dbReference>
<evidence type="ECO:0000313" key="11">
    <source>
        <dbReference type="EMBL" id="QIG42456.1"/>
    </source>
</evidence>
<dbReference type="GO" id="GO:0006935">
    <property type="term" value="P:chemotaxis"/>
    <property type="evidence" value="ECO:0007669"/>
    <property type="project" value="UniProtKB-KW"/>
</dbReference>
<evidence type="ECO:0000256" key="10">
    <source>
        <dbReference type="RuleBase" id="RU364125"/>
    </source>
</evidence>
<keyword evidence="12" id="KW-1185">Reference proteome</keyword>
<dbReference type="KEGG" id="nano:G5V58_06445"/>
<proteinExistence type="inferred from homology"/>
<dbReference type="InterPro" id="IPR005503">
    <property type="entry name" value="FliL"/>
</dbReference>
<comment type="subcellular location">
    <subcellularLocation>
        <location evidence="2">Cell membrane</location>
        <topology evidence="2">Single-pass membrane protein</topology>
    </subcellularLocation>
</comment>
<keyword evidence="9 10" id="KW-0472">Membrane</keyword>
<evidence type="ECO:0000256" key="9">
    <source>
        <dbReference type="ARBA" id="ARBA00023136"/>
    </source>
</evidence>
<dbReference type="Proteomes" id="UP000502996">
    <property type="component" value="Chromosome"/>
</dbReference>
<name>A0A6G6WB65_9ACTN</name>
<evidence type="ECO:0000256" key="2">
    <source>
        <dbReference type="ARBA" id="ARBA00004162"/>
    </source>
</evidence>
<protein>
    <recommendedName>
        <fullName evidence="10">Flagellar protein FliL</fullName>
    </recommendedName>
</protein>
<keyword evidence="6 10" id="KW-0812">Transmembrane</keyword>
<dbReference type="AlphaFoldDB" id="A0A6G6WB65"/>
<evidence type="ECO:0000256" key="3">
    <source>
        <dbReference type="ARBA" id="ARBA00008281"/>
    </source>
</evidence>
<dbReference type="RefSeq" id="WP_165230013.1">
    <property type="nucleotide sequence ID" value="NZ_CP049257.1"/>
</dbReference>
<feature type="transmembrane region" description="Helical" evidence="10">
    <location>
        <begin position="19"/>
        <end position="38"/>
    </location>
</feature>
<keyword evidence="5 10" id="KW-0145">Chemotaxis</keyword>
<comment type="similarity">
    <text evidence="3 10">Belongs to the FliL family.</text>
</comment>
<gene>
    <name evidence="11" type="ORF">G5V58_06445</name>
</gene>
<keyword evidence="8 10" id="KW-1133">Transmembrane helix</keyword>
<evidence type="ECO:0000256" key="7">
    <source>
        <dbReference type="ARBA" id="ARBA00022779"/>
    </source>
</evidence>
<evidence type="ECO:0000256" key="8">
    <source>
        <dbReference type="ARBA" id="ARBA00022989"/>
    </source>
</evidence>
<evidence type="ECO:0000313" key="12">
    <source>
        <dbReference type="Proteomes" id="UP000502996"/>
    </source>
</evidence>
<accession>A0A6G6WB65</accession>
<dbReference type="Pfam" id="PF03748">
    <property type="entry name" value="FliL"/>
    <property type="match status" value="1"/>
</dbReference>